<comment type="caution">
    <text evidence="1">The sequence shown here is derived from an EMBL/GenBank/DDBJ whole genome shotgun (WGS) entry which is preliminary data.</text>
</comment>
<organism evidence="1 2">
    <name type="scientific">Diploptera punctata</name>
    <name type="common">Pacific beetle cockroach</name>
    <dbReference type="NCBI Taxonomy" id="6984"/>
    <lineage>
        <taxon>Eukaryota</taxon>
        <taxon>Metazoa</taxon>
        <taxon>Ecdysozoa</taxon>
        <taxon>Arthropoda</taxon>
        <taxon>Hexapoda</taxon>
        <taxon>Insecta</taxon>
        <taxon>Pterygota</taxon>
        <taxon>Neoptera</taxon>
        <taxon>Polyneoptera</taxon>
        <taxon>Dictyoptera</taxon>
        <taxon>Blattodea</taxon>
        <taxon>Blaberoidea</taxon>
        <taxon>Blaberidae</taxon>
        <taxon>Diplopterinae</taxon>
        <taxon>Diploptera</taxon>
    </lineage>
</organism>
<dbReference type="Proteomes" id="UP001233999">
    <property type="component" value="Unassembled WGS sequence"/>
</dbReference>
<evidence type="ECO:0000313" key="2">
    <source>
        <dbReference type="Proteomes" id="UP001233999"/>
    </source>
</evidence>
<protein>
    <submittedName>
        <fullName evidence="1">Uncharacterized protein</fullName>
    </submittedName>
</protein>
<dbReference type="EMBL" id="JASPKZ010004191">
    <property type="protein sequence ID" value="KAJ9590839.1"/>
    <property type="molecule type" value="Genomic_DNA"/>
</dbReference>
<name>A0AAD8A1K7_DIPPU</name>
<accession>A0AAD8A1K7</accession>
<gene>
    <name evidence="1" type="ORF">L9F63_016127</name>
</gene>
<feature type="non-terminal residue" evidence="1">
    <location>
        <position position="77"/>
    </location>
</feature>
<reference evidence="1" key="1">
    <citation type="journal article" date="2023" name="IScience">
        <title>Live-bearing cockroach genome reveals convergent evolutionary mechanisms linked to viviparity in insects and beyond.</title>
        <authorList>
            <person name="Fouks B."/>
            <person name="Harrison M.C."/>
            <person name="Mikhailova A.A."/>
            <person name="Marchal E."/>
            <person name="English S."/>
            <person name="Carruthers M."/>
            <person name="Jennings E.C."/>
            <person name="Chiamaka E.L."/>
            <person name="Frigard R.A."/>
            <person name="Pippel M."/>
            <person name="Attardo G.M."/>
            <person name="Benoit J.B."/>
            <person name="Bornberg-Bauer E."/>
            <person name="Tobe S.S."/>
        </authorList>
    </citation>
    <scope>NUCLEOTIDE SEQUENCE</scope>
    <source>
        <strain evidence="1">Stay&amp;Tobe</strain>
    </source>
</reference>
<keyword evidence="2" id="KW-1185">Reference proteome</keyword>
<feature type="non-terminal residue" evidence="1">
    <location>
        <position position="1"/>
    </location>
</feature>
<reference evidence="1" key="2">
    <citation type="submission" date="2023-05" db="EMBL/GenBank/DDBJ databases">
        <authorList>
            <person name="Fouks B."/>
        </authorList>
    </citation>
    <scope>NUCLEOTIDE SEQUENCE</scope>
    <source>
        <strain evidence="1">Stay&amp;Tobe</strain>
        <tissue evidence="1">Testes</tissue>
    </source>
</reference>
<proteinExistence type="predicted"/>
<evidence type="ECO:0000313" key="1">
    <source>
        <dbReference type="EMBL" id="KAJ9590839.1"/>
    </source>
</evidence>
<dbReference type="AlphaFoldDB" id="A0AAD8A1K7"/>
<sequence>CNHNILGSSMCLVFPGPIIRTVYSQNIFNYWIFGLRMSDFMLAVNSSQILYESFLGYSKEIIIVFIHVIRFKIHSSP</sequence>